<dbReference type="AlphaFoldDB" id="A0A2T1NPJ2"/>
<dbReference type="RefSeq" id="WP_106676007.1">
    <property type="nucleotide sequence ID" value="NZ_JACHWV010000009.1"/>
</dbReference>
<gene>
    <name evidence="2" type="ORF">C7H61_00090</name>
</gene>
<dbReference type="EMBL" id="PXOT01000009">
    <property type="protein sequence ID" value="PSG94803.1"/>
    <property type="molecule type" value="Genomic_DNA"/>
</dbReference>
<protein>
    <recommendedName>
        <fullName evidence="1">DUF4369 domain-containing protein</fullName>
    </recommendedName>
</protein>
<sequence length="233" mass="26657">MKKILVLLLVTLIFSCGESGKKLTVEATVKGLKKGTVYLKKVIDTTLVTVDSVTVNGDSNFTLQTEIDEPEVFHLYLDKNSKENDRISFFGDKGVTKIYTKLENFNFYAKIEGSKQQELYQEYLEMMNKINNKNLDVFKENLDALKNKDSAAIKKTEKALEGFTKRKYLYAVNFAINNKDSEVAPYIALSEIYDARLNLLDTINKVLTPEIKNSKYGKQLEDYISKRKAEETK</sequence>
<organism evidence="2 3">
    <name type="scientific">Mesoflavibacter zeaxanthinifaciens subsp. sabulilitoris</name>
    <dbReference type="NCBI Taxonomy" id="1520893"/>
    <lineage>
        <taxon>Bacteria</taxon>
        <taxon>Pseudomonadati</taxon>
        <taxon>Bacteroidota</taxon>
        <taxon>Flavobacteriia</taxon>
        <taxon>Flavobacteriales</taxon>
        <taxon>Flavobacteriaceae</taxon>
        <taxon>Mesoflavibacter</taxon>
    </lineage>
</organism>
<accession>A0A2T1NPJ2</accession>
<dbReference type="Pfam" id="PF14289">
    <property type="entry name" value="DUF4369"/>
    <property type="match status" value="1"/>
</dbReference>
<evidence type="ECO:0000259" key="1">
    <source>
        <dbReference type="Pfam" id="PF14289"/>
    </source>
</evidence>
<name>A0A2T1NPJ2_9FLAO</name>
<evidence type="ECO:0000313" key="3">
    <source>
        <dbReference type="Proteomes" id="UP000238430"/>
    </source>
</evidence>
<proteinExistence type="predicted"/>
<feature type="domain" description="DUF4369" evidence="1">
    <location>
        <begin position="24"/>
        <end position="120"/>
    </location>
</feature>
<dbReference type="OrthoDB" id="1143206at2"/>
<dbReference type="PROSITE" id="PS51257">
    <property type="entry name" value="PROKAR_LIPOPROTEIN"/>
    <property type="match status" value="1"/>
</dbReference>
<reference evidence="2 3" key="1">
    <citation type="submission" date="2018-03" db="EMBL/GenBank/DDBJ databases">
        <title>Mesoflavibacter sp. HG37 and Mesoflavibacter sp. HG96 sp.nov., two marine bacteria isolated from seawater of Western Pacific Ocean.</title>
        <authorList>
            <person name="Cheng H."/>
            <person name="Wu Y.-H."/>
            <person name="Guo L.-L."/>
            <person name="Xu X.-W."/>
        </authorList>
    </citation>
    <scope>NUCLEOTIDE SEQUENCE [LARGE SCALE GENOMIC DNA]</scope>
    <source>
        <strain evidence="2 3">KCTC 42117</strain>
    </source>
</reference>
<keyword evidence="3" id="KW-1185">Reference proteome</keyword>
<dbReference type="Proteomes" id="UP000238430">
    <property type="component" value="Unassembled WGS sequence"/>
</dbReference>
<dbReference type="InterPro" id="IPR025380">
    <property type="entry name" value="DUF4369"/>
</dbReference>
<comment type="caution">
    <text evidence="2">The sequence shown here is derived from an EMBL/GenBank/DDBJ whole genome shotgun (WGS) entry which is preliminary data.</text>
</comment>
<evidence type="ECO:0000313" key="2">
    <source>
        <dbReference type="EMBL" id="PSG94803.1"/>
    </source>
</evidence>